<sequence length="134" mass="15688">MQDARRLAIQERIDAVLRSVAKEKKIWKRGYMRKYMQSHRDRDKREVEQLRQQVTALEHDLERLTGPRQDKSSSTILSWRDIALALNEAKDEETARLDESKRKSQALARLIVDLTQWLSSPTQLPVVGLEVMSF</sequence>
<comment type="caution">
    <text evidence="2">The sequence shown here is derived from an EMBL/GenBank/DDBJ whole genome shotgun (WGS) entry which is preliminary data.</text>
</comment>
<dbReference type="EMBL" id="VJMJ01000066">
    <property type="protein sequence ID" value="KAF0739200.1"/>
    <property type="molecule type" value="Genomic_DNA"/>
</dbReference>
<dbReference type="AlphaFoldDB" id="A0A6G0XG71"/>
<dbReference type="VEuPathDB" id="FungiDB:AeMF1_019866"/>
<gene>
    <name evidence="2" type="ORF">Ae201684_005124</name>
</gene>
<keyword evidence="1" id="KW-0175">Coiled coil</keyword>
<organism evidence="2 3">
    <name type="scientific">Aphanomyces euteiches</name>
    <dbReference type="NCBI Taxonomy" id="100861"/>
    <lineage>
        <taxon>Eukaryota</taxon>
        <taxon>Sar</taxon>
        <taxon>Stramenopiles</taxon>
        <taxon>Oomycota</taxon>
        <taxon>Saprolegniomycetes</taxon>
        <taxon>Saprolegniales</taxon>
        <taxon>Verrucalvaceae</taxon>
        <taxon>Aphanomyces</taxon>
    </lineage>
</organism>
<evidence type="ECO:0000313" key="3">
    <source>
        <dbReference type="Proteomes" id="UP000481153"/>
    </source>
</evidence>
<keyword evidence="3" id="KW-1185">Reference proteome</keyword>
<accession>A0A6G0XG71</accession>
<evidence type="ECO:0000256" key="1">
    <source>
        <dbReference type="SAM" id="Coils"/>
    </source>
</evidence>
<feature type="coiled-coil region" evidence="1">
    <location>
        <begin position="40"/>
        <end position="103"/>
    </location>
</feature>
<proteinExistence type="predicted"/>
<dbReference type="Proteomes" id="UP000481153">
    <property type="component" value="Unassembled WGS sequence"/>
</dbReference>
<evidence type="ECO:0000313" key="2">
    <source>
        <dbReference type="EMBL" id="KAF0739200.1"/>
    </source>
</evidence>
<reference evidence="2 3" key="1">
    <citation type="submission" date="2019-07" db="EMBL/GenBank/DDBJ databases">
        <title>Genomics analysis of Aphanomyces spp. identifies a new class of oomycete effector associated with host adaptation.</title>
        <authorList>
            <person name="Gaulin E."/>
        </authorList>
    </citation>
    <scope>NUCLEOTIDE SEQUENCE [LARGE SCALE GENOMIC DNA]</scope>
    <source>
        <strain evidence="2 3">ATCC 201684</strain>
    </source>
</reference>
<protein>
    <submittedName>
        <fullName evidence="2">Uncharacterized protein</fullName>
    </submittedName>
</protein>
<name>A0A6G0XG71_9STRA</name>